<dbReference type="InterPro" id="IPR001107">
    <property type="entry name" value="Band_7"/>
</dbReference>
<evidence type="ECO:0000313" key="3">
    <source>
        <dbReference type="Proteomes" id="UP001072034"/>
    </source>
</evidence>
<dbReference type="RefSeq" id="WP_268917562.1">
    <property type="nucleotide sequence ID" value="NZ_JAPTMY010000017.1"/>
</dbReference>
<comment type="caution">
    <text evidence="2">The sequence shown here is derived from an EMBL/GenBank/DDBJ whole genome shotgun (WGS) entry which is preliminary data.</text>
</comment>
<dbReference type="SUPFAM" id="SSF117892">
    <property type="entry name" value="Band 7/SPFH domain"/>
    <property type="match status" value="1"/>
</dbReference>
<dbReference type="Proteomes" id="UP001072034">
    <property type="component" value="Unassembled WGS sequence"/>
</dbReference>
<gene>
    <name evidence="2" type="ORF">OHJ16_08585</name>
</gene>
<dbReference type="EMBL" id="JAPTMY010000017">
    <property type="protein sequence ID" value="MCZ0858100.1"/>
    <property type="molecule type" value="Genomic_DNA"/>
</dbReference>
<name>A0ABT4I8N9_9ACTO</name>
<sequence>MGIIRTIPFIHHYQGSPTEHVVRLRRGRVVRSGVGQAFWFLPAATALSELRVVDRERAVLFHVTTADQQDVTVQAALTYRVGDPELAASRFDFDIYPRSVAGPPRGEEEIGELVAGIARALAVDVVGGLTMADALQGGLERVGEALASGLPGQERLTGSGVEVCDVRVLSLRPESDIEKALQTPLREQLQAEADRALYERRALAVEREQQISVNELASRLDLARRREELVAQEGANARREAEEKAAAALVDTSAAAERRRIRSEAEAAETERVGRAANEVEAARLSALAGIGAEVLRAMALQEAAKHLPQVGQINLTPDILQGLLAGLLPGAGAGEGRA</sequence>
<keyword evidence="3" id="KW-1185">Reference proteome</keyword>
<feature type="domain" description="Band 7" evidence="1">
    <location>
        <begin position="16"/>
        <end position="199"/>
    </location>
</feature>
<proteinExistence type="predicted"/>
<evidence type="ECO:0000313" key="2">
    <source>
        <dbReference type="EMBL" id="MCZ0858100.1"/>
    </source>
</evidence>
<protein>
    <submittedName>
        <fullName evidence="2">SPFH domain-containing protein</fullName>
    </submittedName>
</protein>
<reference evidence="2" key="1">
    <citation type="submission" date="2022-10" db="EMBL/GenBank/DDBJ databases">
        <title>Genome sequence of Actinomyces israelii ATCC 10048.</title>
        <authorList>
            <person name="Watt R.M."/>
            <person name="Tong W.M."/>
        </authorList>
    </citation>
    <scope>NUCLEOTIDE SEQUENCE</scope>
    <source>
        <strain evidence="2">ATCC 10048</strain>
    </source>
</reference>
<dbReference type="Gene3D" id="3.30.479.30">
    <property type="entry name" value="Band 7 domain"/>
    <property type="match status" value="1"/>
</dbReference>
<dbReference type="InterPro" id="IPR036013">
    <property type="entry name" value="Band_7/SPFH_dom_sf"/>
</dbReference>
<accession>A0ABT4I8N9</accession>
<organism evidence="2 3">
    <name type="scientific">Actinomyces israelii</name>
    <dbReference type="NCBI Taxonomy" id="1659"/>
    <lineage>
        <taxon>Bacteria</taxon>
        <taxon>Bacillati</taxon>
        <taxon>Actinomycetota</taxon>
        <taxon>Actinomycetes</taxon>
        <taxon>Actinomycetales</taxon>
        <taxon>Actinomycetaceae</taxon>
        <taxon>Actinomyces</taxon>
    </lineage>
</organism>
<evidence type="ECO:0000259" key="1">
    <source>
        <dbReference type="Pfam" id="PF01145"/>
    </source>
</evidence>
<dbReference type="Pfam" id="PF01145">
    <property type="entry name" value="Band_7"/>
    <property type="match status" value="1"/>
</dbReference>